<comment type="caution">
    <text evidence="3">The sequence shown here is derived from an EMBL/GenBank/DDBJ whole genome shotgun (WGS) entry which is preliminary data.</text>
</comment>
<feature type="transmembrane region" description="Helical" evidence="1">
    <location>
        <begin position="12"/>
        <end position="36"/>
    </location>
</feature>
<organism evidence="3 4">
    <name type="scientific">Piscibacillus salipiscarius</name>
    <dbReference type="NCBI Taxonomy" id="299480"/>
    <lineage>
        <taxon>Bacteria</taxon>
        <taxon>Bacillati</taxon>
        <taxon>Bacillota</taxon>
        <taxon>Bacilli</taxon>
        <taxon>Bacillales</taxon>
        <taxon>Bacillaceae</taxon>
        <taxon>Piscibacillus</taxon>
    </lineage>
</organism>
<feature type="domain" description="YdbS-like PH" evidence="2">
    <location>
        <begin position="388"/>
        <end position="445"/>
    </location>
</feature>
<dbReference type="Pfam" id="PF03703">
    <property type="entry name" value="bPH_2"/>
    <property type="match status" value="3"/>
</dbReference>
<evidence type="ECO:0000259" key="2">
    <source>
        <dbReference type="Pfam" id="PF03703"/>
    </source>
</evidence>
<dbReference type="Proteomes" id="UP001597452">
    <property type="component" value="Unassembled WGS sequence"/>
</dbReference>
<keyword evidence="1" id="KW-0812">Transmembrane</keyword>
<keyword evidence="4" id="KW-1185">Reference proteome</keyword>
<keyword evidence="1" id="KW-1133">Transmembrane helix</keyword>
<dbReference type="RefSeq" id="WP_377329450.1">
    <property type="nucleotide sequence ID" value="NZ_JBHUMZ010000025.1"/>
</dbReference>
<accession>A0ABW5QCV8</accession>
<name>A0ABW5QCV8_9BACI</name>
<dbReference type="PANTHER" id="PTHR34473">
    <property type="entry name" value="UPF0699 TRANSMEMBRANE PROTEIN YDBS"/>
    <property type="match status" value="1"/>
</dbReference>
<gene>
    <name evidence="3" type="ORF">ACFSW4_11635</name>
</gene>
<dbReference type="InterPro" id="IPR005182">
    <property type="entry name" value="YdbS-like_PH"/>
</dbReference>
<protein>
    <submittedName>
        <fullName evidence="3">PH domain-containing protein</fullName>
    </submittedName>
</protein>
<feature type="domain" description="YdbS-like PH" evidence="2">
    <location>
        <begin position="245"/>
        <end position="321"/>
    </location>
</feature>
<feature type="transmembrane region" description="Helical" evidence="1">
    <location>
        <begin position="42"/>
        <end position="63"/>
    </location>
</feature>
<keyword evidence="1" id="KW-0472">Membrane</keyword>
<dbReference type="EMBL" id="JBHUMZ010000025">
    <property type="protein sequence ID" value="MFD2639522.1"/>
    <property type="molecule type" value="Genomic_DNA"/>
</dbReference>
<evidence type="ECO:0000256" key="1">
    <source>
        <dbReference type="SAM" id="Phobius"/>
    </source>
</evidence>
<reference evidence="4" key="1">
    <citation type="journal article" date="2019" name="Int. J. Syst. Evol. Microbiol.">
        <title>The Global Catalogue of Microorganisms (GCM) 10K type strain sequencing project: providing services to taxonomists for standard genome sequencing and annotation.</title>
        <authorList>
            <consortium name="The Broad Institute Genomics Platform"/>
            <consortium name="The Broad Institute Genome Sequencing Center for Infectious Disease"/>
            <person name="Wu L."/>
            <person name="Ma J."/>
        </authorList>
    </citation>
    <scope>NUCLEOTIDE SEQUENCE [LARGE SCALE GENOMIC DNA]</scope>
    <source>
        <strain evidence="4">TISTR 1571</strain>
    </source>
</reference>
<feature type="transmembrane region" description="Helical" evidence="1">
    <location>
        <begin position="169"/>
        <end position="193"/>
    </location>
</feature>
<feature type="transmembrane region" description="Helical" evidence="1">
    <location>
        <begin position="370"/>
        <end position="388"/>
    </location>
</feature>
<dbReference type="InterPro" id="IPR014529">
    <property type="entry name" value="UCP026631"/>
</dbReference>
<dbReference type="PANTHER" id="PTHR34473:SF2">
    <property type="entry name" value="UPF0699 TRANSMEMBRANE PROTEIN YDBT"/>
    <property type="match status" value="1"/>
</dbReference>
<feature type="domain" description="YdbS-like PH" evidence="2">
    <location>
        <begin position="62"/>
        <end position="131"/>
    </location>
</feature>
<sequence length="470" mass="54008">MSNPKRLNPLAILFNVFKLFKQASYFIITFAVVVLSDGYLNYVLLGLLGLVVLFIVLGALSWLRFTYEVSPEQIHIKHGIFIRKDRYISRNRIQSIDLTQGIFHRPFGLTKVDLETAGSDKNVDANLSAVTYDEGLRIQEMLKGNFDEGNNQVEETHDYFKRTANQKDLWIAGATSGSIGVILGLFGAAFSQIENIIPDTFYDATTRWLLAQAIESLIVIALVIVIFLWLIGILGSLIKYGDFQITRYEHELFITRGLLEKKQMTIPLKRIQAIGIEESIIRQPFGFATIYVVIAGGEIGKTAEAHTLLFPIIRKKKIDSFLENILPEYNALPKQFNSIPKRAIGYYLIRAVAIPILLLVVTLIFFQNWWMIAAILVAISLWMGWMRYRDAGYQINDQYLSVRFRILSKETVLIPKRRIQSVEWIHHFLHRKQGLAQLKVSILSKQSGRHLWVKELDEKEHNKIIKWLEN</sequence>
<evidence type="ECO:0000313" key="3">
    <source>
        <dbReference type="EMBL" id="MFD2639522.1"/>
    </source>
</evidence>
<feature type="transmembrane region" description="Helical" evidence="1">
    <location>
        <begin position="213"/>
        <end position="238"/>
    </location>
</feature>
<proteinExistence type="predicted"/>
<feature type="transmembrane region" description="Helical" evidence="1">
    <location>
        <begin position="344"/>
        <end position="364"/>
    </location>
</feature>
<evidence type="ECO:0000313" key="4">
    <source>
        <dbReference type="Proteomes" id="UP001597452"/>
    </source>
</evidence>
<dbReference type="PIRSF" id="PIRSF026631">
    <property type="entry name" value="UCP026631"/>
    <property type="match status" value="1"/>
</dbReference>